<feature type="binding site" evidence="11">
    <location>
        <position position="108"/>
    </location>
    <ligand>
        <name>ATP</name>
        <dbReference type="ChEBI" id="CHEBI:30616"/>
    </ligand>
</feature>
<feature type="region of interest" description="Disordered" evidence="12">
    <location>
        <begin position="631"/>
        <end position="659"/>
    </location>
</feature>
<evidence type="ECO:0000256" key="3">
    <source>
        <dbReference type="ARBA" id="ARBA00022741"/>
    </source>
</evidence>
<dbReference type="InterPro" id="IPR036890">
    <property type="entry name" value="HATPase_C_sf"/>
</dbReference>
<keyword evidence="13" id="KW-0808">Transferase</keyword>
<comment type="caution">
    <text evidence="13">The sequence shown here is derived from an EMBL/GenBank/DDBJ whole genome shotgun (WGS) entry which is preliminary data.</text>
</comment>
<dbReference type="HOGENOM" id="CLU_006684_3_2_10"/>
<dbReference type="GO" id="GO:0140662">
    <property type="term" value="F:ATP-dependent protein folding chaperone"/>
    <property type="evidence" value="ECO:0007669"/>
    <property type="project" value="InterPro"/>
</dbReference>
<dbReference type="SUPFAM" id="SSF54211">
    <property type="entry name" value="Ribosomal protein S5 domain 2-like"/>
    <property type="match status" value="1"/>
</dbReference>
<keyword evidence="4 11" id="KW-0067">ATP-binding</keyword>
<dbReference type="PANTHER" id="PTHR11528">
    <property type="entry name" value="HEAT SHOCK PROTEIN 90 FAMILY MEMBER"/>
    <property type="match status" value="1"/>
</dbReference>
<dbReference type="InterPro" id="IPR019805">
    <property type="entry name" value="Heat_shock_protein_90_CS"/>
</dbReference>
<protein>
    <recommendedName>
        <fullName evidence="8">Chaperone protein HtpG</fullName>
    </recommendedName>
    <alternativeName>
        <fullName evidence="7">Chaperone protein htpG</fullName>
    </alternativeName>
    <alternativeName>
        <fullName evidence="9 10">Heat shock protein HtpG</fullName>
    </alternativeName>
</protein>
<evidence type="ECO:0000256" key="6">
    <source>
        <dbReference type="ARBA" id="ARBA00023186"/>
    </source>
</evidence>
<evidence type="ECO:0000256" key="10">
    <source>
        <dbReference type="ARBA" id="ARBA00080411"/>
    </source>
</evidence>
<evidence type="ECO:0000256" key="11">
    <source>
        <dbReference type="PIRSR" id="PIRSR002583-1"/>
    </source>
</evidence>
<dbReference type="CDD" id="cd16927">
    <property type="entry name" value="HATPase_Hsp90-like"/>
    <property type="match status" value="1"/>
</dbReference>
<evidence type="ECO:0000256" key="8">
    <source>
        <dbReference type="ARBA" id="ARBA00070675"/>
    </source>
</evidence>
<accession>F0F8J7</accession>
<comment type="similarity">
    <text evidence="1">Belongs to the heat shock protein 90 family.</text>
</comment>
<dbReference type="GO" id="GO:0016887">
    <property type="term" value="F:ATP hydrolysis activity"/>
    <property type="evidence" value="ECO:0007669"/>
    <property type="project" value="InterPro"/>
</dbReference>
<dbReference type="Pfam" id="PF00183">
    <property type="entry name" value="HSP90"/>
    <property type="match status" value="1"/>
</dbReference>
<evidence type="ECO:0000256" key="4">
    <source>
        <dbReference type="ARBA" id="ARBA00022840"/>
    </source>
</evidence>
<dbReference type="PRINTS" id="PR00775">
    <property type="entry name" value="HEATSHOCK90"/>
</dbReference>
<dbReference type="FunFam" id="3.30.565.10:FF:000076">
    <property type="entry name" value="Molecular chaperone HtpG"/>
    <property type="match status" value="1"/>
</dbReference>
<dbReference type="Proteomes" id="UP000005697">
    <property type="component" value="Unassembled WGS sequence"/>
</dbReference>
<dbReference type="Gene3D" id="3.40.50.11260">
    <property type="match status" value="1"/>
</dbReference>
<dbReference type="InterPro" id="IPR020568">
    <property type="entry name" value="Ribosomal_Su5_D2-typ_SF"/>
</dbReference>
<dbReference type="STRING" id="888743.HMPREF9141_1914"/>
<feature type="binding site" evidence="11">
    <location>
        <position position="103"/>
    </location>
    <ligand>
        <name>ATP</name>
        <dbReference type="ChEBI" id="CHEBI:30616"/>
    </ligand>
</feature>
<dbReference type="NCBIfam" id="NF003555">
    <property type="entry name" value="PRK05218.1"/>
    <property type="match status" value="1"/>
</dbReference>
<feature type="binding site" evidence="11">
    <location>
        <begin position="123"/>
        <end position="124"/>
    </location>
    <ligand>
        <name>ATP</name>
        <dbReference type="ChEBI" id="CHEBI:30616"/>
    </ligand>
</feature>
<feature type="binding site" evidence="11">
    <location>
        <position position="58"/>
    </location>
    <ligand>
        <name>ATP</name>
        <dbReference type="ChEBI" id="CHEBI:30616"/>
    </ligand>
</feature>
<dbReference type="PROSITE" id="PS00298">
    <property type="entry name" value="HSP90"/>
    <property type="match status" value="1"/>
</dbReference>
<evidence type="ECO:0000256" key="1">
    <source>
        <dbReference type="ARBA" id="ARBA00008239"/>
    </source>
</evidence>
<evidence type="ECO:0000256" key="12">
    <source>
        <dbReference type="SAM" id="MobiDB-lite"/>
    </source>
</evidence>
<keyword evidence="6" id="KW-0143">Chaperone</keyword>
<keyword evidence="14" id="KW-1185">Reference proteome</keyword>
<reference evidence="13 14" key="1">
    <citation type="submission" date="2011-01" db="EMBL/GenBank/DDBJ databases">
        <authorList>
            <person name="Muzny D."/>
            <person name="Qin X."/>
            <person name="Deng J."/>
            <person name="Jiang H."/>
            <person name="Liu Y."/>
            <person name="Qu J."/>
            <person name="Song X.-Z."/>
            <person name="Zhang L."/>
            <person name="Thornton R."/>
            <person name="Coyle M."/>
            <person name="Francisco L."/>
            <person name="Jackson L."/>
            <person name="Javaid M."/>
            <person name="Korchina V."/>
            <person name="Kovar C."/>
            <person name="Mata R."/>
            <person name="Mathew T."/>
            <person name="Ngo R."/>
            <person name="Nguyen L."/>
            <person name="Nguyen N."/>
            <person name="Okwuonu G."/>
            <person name="Ongeri F."/>
            <person name="Pham C."/>
            <person name="Simmons D."/>
            <person name="Wilczek-Boney K."/>
            <person name="Hale W."/>
            <person name="Jakkamsetti A."/>
            <person name="Pham P."/>
            <person name="Ruth R."/>
            <person name="San Lucas F."/>
            <person name="Warren J."/>
            <person name="Zhang J."/>
            <person name="Zhao Z."/>
            <person name="Zhou C."/>
            <person name="Zhu D."/>
            <person name="Lee S."/>
            <person name="Bess C."/>
            <person name="Blankenburg K."/>
            <person name="Forbes L."/>
            <person name="Fu Q."/>
            <person name="Gubbala S."/>
            <person name="Hirani K."/>
            <person name="Jayaseelan J.C."/>
            <person name="Lara F."/>
            <person name="Munidasa M."/>
            <person name="Palculict T."/>
            <person name="Patil S."/>
            <person name="Pu L.-L."/>
            <person name="Saada N."/>
            <person name="Tang L."/>
            <person name="Weissenberger G."/>
            <person name="Zhu Y."/>
            <person name="Hemphill L."/>
            <person name="Shang Y."/>
            <person name="Youmans B."/>
            <person name="Ayvaz T."/>
            <person name="Ross M."/>
            <person name="Santibanez J."/>
            <person name="Aqrawi P."/>
            <person name="Gross S."/>
            <person name="Joshi V."/>
            <person name="Fowler G."/>
            <person name="Nazareth L."/>
            <person name="Reid J."/>
            <person name="Worley K."/>
            <person name="Petrosino J."/>
            <person name="Highlander S."/>
            <person name="Gibbs R."/>
        </authorList>
    </citation>
    <scope>NUCLEOTIDE SEQUENCE [LARGE SCALE GENOMIC DNA]</scope>
    <source>
        <strain evidence="13 14">DSM 16608</strain>
    </source>
</reference>
<dbReference type="Gene3D" id="3.30.230.80">
    <property type="match status" value="1"/>
</dbReference>
<dbReference type="EMBL" id="AEWX01000027">
    <property type="protein sequence ID" value="EGC19374.1"/>
    <property type="molecule type" value="Genomic_DNA"/>
</dbReference>
<gene>
    <name evidence="13" type="primary">htpG</name>
    <name evidence="13" type="ORF">HMPREF9141_1914</name>
</gene>
<dbReference type="AlphaFoldDB" id="F0F8J7"/>
<keyword evidence="2" id="KW-0963">Cytoplasm</keyword>
<dbReference type="FunFam" id="3.30.230.80:FF:000008">
    <property type="entry name" value="Molecular chaperone HtpG"/>
    <property type="match status" value="1"/>
</dbReference>
<dbReference type="Gene3D" id="3.30.565.10">
    <property type="entry name" value="Histidine kinase-like ATPase, C-terminal domain"/>
    <property type="match status" value="1"/>
</dbReference>
<organism evidence="13 14">
    <name type="scientific">Prevotella multiformis DSM 16608</name>
    <dbReference type="NCBI Taxonomy" id="888743"/>
    <lineage>
        <taxon>Bacteria</taxon>
        <taxon>Pseudomonadati</taxon>
        <taxon>Bacteroidota</taxon>
        <taxon>Bacteroidia</taxon>
        <taxon>Bacteroidales</taxon>
        <taxon>Prevotellaceae</taxon>
        <taxon>Prevotella</taxon>
    </lineage>
</organism>
<evidence type="ECO:0000313" key="13">
    <source>
        <dbReference type="EMBL" id="EGC19374.1"/>
    </source>
</evidence>
<dbReference type="SUPFAM" id="SSF55874">
    <property type="entry name" value="ATPase domain of HSP90 chaperone/DNA topoisomerase II/histidine kinase"/>
    <property type="match status" value="1"/>
</dbReference>
<dbReference type="GO" id="GO:0016301">
    <property type="term" value="F:kinase activity"/>
    <property type="evidence" value="ECO:0007669"/>
    <property type="project" value="UniProtKB-KW"/>
</dbReference>
<dbReference type="PIRSF" id="PIRSF002583">
    <property type="entry name" value="Hsp90"/>
    <property type="match status" value="1"/>
</dbReference>
<dbReference type="eggNOG" id="COG0326">
    <property type="taxonomic scope" value="Bacteria"/>
</dbReference>
<feature type="binding site" evidence="11">
    <location>
        <position position="62"/>
    </location>
    <ligand>
        <name>ATP</name>
        <dbReference type="ChEBI" id="CHEBI:30616"/>
    </ligand>
</feature>
<dbReference type="GO" id="GO:0005524">
    <property type="term" value="F:ATP binding"/>
    <property type="evidence" value="ECO:0007669"/>
    <property type="project" value="UniProtKB-KW"/>
</dbReference>
<evidence type="ECO:0000256" key="9">
    <source>
        <dbReference type="ARBA" id="ARBA00079544"/>
    </source>
</evidence>
<keyword evidence="5" id="KW-0346">Stress response</keyword>
<evidence type="ECO:0000256" key="5">
    <source>
        <dbReference type="ARBA" id="ARBA00023016"/>
    </source>
</evidence>
<name>F0F8J7_9BACT</name>
<feature type="binding site" evidence="11">
    <location>
        <position position="355"/>
    </location>
    <ligand>
        <name>ATP</name>
        <dbReference type="ChEBI" id="CHEBI:30616"/>
    </ligand>
</feature>
<dbReference type="InterPro" id="IPR001404">
    <property type="entry name" value="Hsp90_fam"/>
</dbReference>
<dbReference type="GO" id="GO:0051082">
    <property type="term" value="F:unfolded protein binding"/>
    <property type="evidence" value="ECO:0007669"/>
    <property type="project" value="InterPro"/>
</dbReference>
<sequence>MADFLLMDRGTKFVISNEKIETIKYIAMQKGNIGVTTENIFPVIKKFLYSDHDIFLREMVSNAVDATQKLKTLAATGDFKGDPGDLSVRIRLDEKAGTLTISDRGIGMTEEEIEKYINQIAFSGVNDFLEKYQDKAEAIIGHFGLGFYSSFMVSKKVEIITKSYKEGSKAVKWSCDGSPEYSIEDVEKADRGSDIVLYIDDDCKEFLQKSKIEALLNKYCKFMAVPVVFGKKTEWKDGKNVETEEDNVINSVEPLWVKAPSSLKDEDYKNFYHTLFPMNDEPLFWIHLNVDYPFNLTGILYFPRVKNNIELQRNKIQLYCNQVFVTDQVEGIVPEFLTLLHGVIDSPDIPLNVSRSYLQSDANVKKIATYITKKVADRLQSIFKENRKEYEAKWDDLKLFIHYGMLSQPDLYDRAKDFALVKDTEGKYFTYEEYRTLVKDNQTDKEGVLVNLYTTDKEEQYSYIEAARQKGYSVIDAGGQLDVPTLSMLEQKQDKTRYVRVDADVLDRIIQKEDAPKTHLSAGETANLSEAFRSQIPSIAKAEFMVDVQSLGEDFQPVLITQNEYMRRMKEMSHFQQGMGFYAQMPDSYNLVLNADHPLVKKVLGEITANTAEELKPVASELKGQEARLAALHQSQDKKKSEELTQEEKDDMQKTQKAVSDLKDKEKAIVAAYAKDNEVVHQLIDLALLQNGMLQGAALDKFLKRSVSLIK</sequence>
<proteinExistence type="inferred from homology"/>
<dbReference type="InterPro" id="IPR020575">
    <property type="entry name" value="Hsp90_N"/>
</dbReference>
<evidence type="ECO:0000256" key="7">
    <source>
        <dbReference type="ARBA" id="ARBA00067988"/>
    </source>
</evidence>
<keyword evidence="3 11" id="KW-0547">Nucleotide-binding</keyword>
<evidence type="ECO:0000313" key="14">
    <source>
        <dbReference type="Proteomes" id="UP000005697"/>
    </source>
</evidence>
<feature type="compositionally biased region" description="Basic and acidic residues" evidence="12">
    <location>
        <begin position="635"/>
        <end position="659"/>
    </location>
</feature>
<dbReference type="Pfam" id="PF13589">
    <property type="entry name" value="HATPase_c_3"/>
    <property type="match status" value="1"/>
</dbReference>
<keyword evidence="13" id="KW-0418">Kinase</keyword>
<evidence type="ECO:0000256" key="2">
    <source>
        <dbReference type="ARBA" id="ARBA00022490"/>
    </source>
</evidence>